<feature type="signal peptide" evidence="2">
    <location>
        <begin position="1"/>
        <end position="15"/>
    </location>
</feature>
<evidence type="ECO:0000256" key="1">
    <source>
        <dbReference type="SAM" id="MobiDB-lite"/>
    </source>
</evidence>
<evidence type="ECO:0000256" key="2">
    <source>
        <dbReference type="SAM" id="SignalP"/>
    </source>
</evidence>
<dbReference type="AlphaFoldDB" id="A0A4Y2RA04"/>
<accession>A0A4Y2RA04</accession>
<protein>
    <submittedName>
        <fullName evidence="3">Uncharacterized protein</fullName>
    </submittedName>
</protein>
<name>A0A4Y2RA04_ARAVE</name>
<evidence type="ECO:0000313" key="4">
    <source>
        <dbReference type="Proteomes" id="UP000499080"/>
    </source>
</evidence>
<keyword evidence="2" id="KW-0732">Signal</keyword>
<sequence>MYLFVLLVQPFLFEAVLENSDGLVLHMESKPISLNMLELKDLSFFHLLDVPLFKQLKESKSIRLNIPGLKEERNHLDVRLWLCLRFPSIVFQQQMHSWENDLSRSFPVFRDIDLFLLTVDRKNIYRKIYLDGRSRDVKRDRPSRDSKRYRPSSDVKRYRPSRDVKRDRPSRDGKRDRPSRDGKRDLPSRDGKLDPPPRYGKRDLVKCRKRKEIRSCI</sequence>
<organism evidence="3 4">
    <name type="scientific">Araneus ventricosus</name>
    <name type="common">Orbweaver spider</name>
    <name type="synonym">Epeira ventricosa</name>
    <dbReference type="NCBI Taxonomy" id="182803"/>
    <lineage>
        <taxon>Eukaryota</taxon>
        <taxon>Metazoa</taxon>
        <taxon>Ecdysozoa</taxon>
        <taxon>Arthropoda</taxon>
        <taxon>Chelicerata</taxon>
        <taxon>Arachnida</taxon>
        <taxon>Araneae</taxon>
        <taxon>Araneomorphae</taxon>
        <taxon>Entelegynae</taxon>
        <taxon>Araneoidea</taxon>
        <taxon>Araneidae</taxon>
        <taxon>Araneus</taxon>
    </lineage>
</organism>
<keyword evidence="4" id="KW-1185">Reference proteome</keyword>
<feature type="region of interest" description="Disordered" evidence="1">
    <location>
        <begin position="136"/>
        <end position="206"/>
    </location>
</feature>
<reference evidence="3 4" key="1">
    <citation type="journal article" date="2019" name="Sci. Rep.">
        <title>Orb-weaving spider Araneus ventricosus genome elucidates the spidroin gene catalogue.</title>
        <authorList>
            <person name="Kono N."/>
            <person name="Nakamura H."/>
            <person name="Ohtoshi R."/>
            <person name="Moran D.A.P."/>
            <person name="Shinohara A."/>
            <person name="Yoshida Y."/>
            <person name="Fujiwara M."/>
            <person name="Mori M."/>
            <person name="Tomita M."/>
            <person name="Arakawa K."/>
        </authorList>
    </citation>
    <scope>NUCLEOTIDE SEQUENCE [LARGE SCALE GENOMIC DNA]</scope>
</reference>
<proteinExistence type="predicted"/>
<dbReference type="EMBL" id="BGPR01016224">
    <property type="protein sequence ID" value="GBN72276.1"/>
    <property type="molecule type" value="Genomic_DNA"/>
</dbReference>
<evidence type="ECO:0000313" key="3">
    <source>
        <dbReference type="EMBL" id="GBN72276.1"/>
    </source>
</evidence>
<dbReference type="Proteomes" id="UP000499080">
    <property type="component" value="Unassembled WGS sequence"/>
</dbReference>
<gene>
    <name evidence="3" type="ORF">AVEN_238996_1</name>
</gene>
<feature type="chain" id="PRO_5021300092" evidence="2">
    <location>
        <begin position="16"/>
        <end position="217"/>
    </location>
</feature>
<comment type="caution">
    <text evidence="3">The sequence shown here is derived from an EMBL/GenBank/DDBJ whole genome shotgun (WGS) entry which is preliminary data.</text>
</comment>